<sequence>MEKKNQSVSVYRSTTVGVRLTHSHGPSPRGEIMPPLPPRIVNNFSSPLLDLLVYMYRCNMYTTPHTSPHVHVITATTISPCVVCKLLFFVIFRFSKCVTVMATGFHAAHFGRMHNRRKFNLFLKIVVAVHARGSRAHTHIHVYTYIFYTLCSCRLRFRV</sequence>
<evidence type="ECO:0000313" key="1">
    <source>
        <dbReference type="EMBL" id="MBY76558.1"/>
    </source>
</evidence>
<reference evidence="1" key="1">
    <citation type="submission" date="2018-04" db="EMBL/GenBank/DDBJ databases">
        <title>Transcriptome assembly of Sipha flava.</title>
        <authorList>
            <person name="Scully E.D."/>
            <person name="Geib S.M."/>
            <person name="Palmer N.A."/>
            <person name="Koch K."/>
            <person name="Bradshaw J."/>
            <person name="Heng-Moss T."/>
            <person name="Sarath G."/>
        </authorList>
    </citation>
    <scope>NUCLEOTIDE SEQUENCE</scope>
</reference>
<protein>
    <submittedName>
        <fullName evidence="1">Uncharacterized protein</fullName>
    </submittedName>
</protein>
<proteinExistence type="predicted"/>
<name>A0A2S2QFN9_9HEMI</name>
<accession>A0A2S2QFN9</accession>
<dbReference type="EMBL" id="GGMS01007355">
    <property type="protein sequence ID" value="MBY76558.1"/>
    <property type="molecule type" value="Transcribed_RNA"/>
</dbReference>
<organism evidence="1">
    <name type="scientific">Sipha flava</name>
    <name type="common">yellow sugarcane aphid</name>
    <dbReference type="NCBI Taxonomy" id="143950"/>
    <lineage>
        <taxon>Eukaryota</taxon>
        <taxon>Metazoa</taxon>
        <taxon>Ecdysozoa</taxon>
        <taxon>Arthropoda</taxon>
        <taxon>Hexapoda</taxon>
        <taxon>Insecta</taxon>
        <taxon>Pterygota</taxon>
        <taxon>Neoptera</taxon>
        <taxon>Paraneoptera</taxon>
        <taxon>Hemiptera</taxon>
        <taxon>Sternorrhyncha</taxon>
        <taxon>Aphidomorpha</taxon>
        <taxon>Aphidoidea</taxon>
        <taxon>Aphididae</taxon>
        <taxon>Sipha</taxon>
    </lineage>
</organism>
<gene>
    <name evidence="1" type="ORF">g.183512</name>
</gene>
<dbReference type="AlphaFoldDB" id="A0A2S2QFN9"/>